<keyword evidence="3" id="KW-1185">Reference proteome</keyword>
<organism evidence="2 3">
    <name type="scientific">Oryza sativa subsp. japonica</name>
    <name type="common">Rice</name>
    <dbReference type="NCBI Taxonomy" id="39947"/>
    <lineage>
        <taxon>Eukaryota</taxon>
        <taxon>Viridiplantae</taxon>
        <taxon>Streptophyta</taxon>
        <taxon>Embryophyta</taxon>
        <taxon>Tracheophyta</taxon>
        <taxon>Spermatophyta</taxon>
        <taxon>Magnoliopsida</taxon>
        <taxon>Liliopsida</taxon>
        <taxon>Poales</taxon>
        <taxon>Poaceae</taxon>
        <taxon>BOP clade</taxon>
        <taxon>Oryzoideae</taxon>
        <taxon>Oryzeae</taxon>
        <taxon>Oryzinae</taxon>
        <taxon>Oryza</taxon>
        <taxon>Oryza sativa</taxon>
    </lineage>
</organism>
<protein>
    <submittedName>
        <fullName evidence="2">Os08g0235333 protein</fullName>
    </submittedName>
</protein>
<dbReference type="EMBL" id="AP014964">
    <property type="protein sequence ID" value="BAT04455.1"/>
    <property type="molecule type" value="Genomic_DNA"/>
</dbReference>
<dbReference type="InParanoid" id="A0A0P0XDI6"/>
<evidence type="ECO:0000313" key="3">
    <source>
        <dbReference type="Proteomes" id="UP000059680"/>
    </source>
</evidence>
<feature type="compositionally biased region" description="Basic and acidic residues" evidence="1">
    <location>
        <begin position="110"/>
        <end position="119"/>
    </location>
</feature>
<dbReference type="AlphaFoldDB" id="A0A0P0XDI6"/>
<dbReference type="Proteomes" id="UP000059680">
    <property type="component" value="Chromosome 8"/>
</dbReference>
<feature type="region of interest" description="Disordered" evidence="1">
    <location>
        <begin position="49"/>
        <end position="134"/>
    </location>
</feature>
<reference evidence="2 3" key="2">
    <citation type="journal article" date="2013" name="Plant Cell Physiol.">
        <title>Rice Annotation Project Database (RAP-DB): an integrative and interactive database for rice genomics.</title>
        <authorList>
            <person name="Sakai H."/>
            <person name="Lee S.S."/>
            <person name="Tanaka T."/>
            <person name="Numa H."/>
            <person name="Kim J."/>
            <person name="Kawahara Y."/>
            <person name="Wakimoto H."/>
            <person name="Yang C.C."/>
            <person name="Iwamoto M."/>
            <person name="Abe T."/>
            <person name="Yamada Y."/>
            <person name="Muto A."/>
            <person name="Inokuchi H."/>
            <person name="Ikemura T."/>
            <person name="Matsumoto T."/>
            <person name="Sasaki T."/>
            <person name="Itoh T."/>
        </authorList>
    </citation>
    <scope>NUCLEOTIDE SEQUENCE [LARGE SCALE GENOMIC DNA]</scope>
    <source>
        <strain evidence="3">cv. Nipponbare</strain>
    </source>
</reference>
<gene>
    <name evidence="2" type="ordered locus">Os08g0235333</name>
    <name evidence="2" type="ORF">OSNPB_080235333</name>
</gene>
<accession>A0A0P0XDI6</accession>
<dbReference type="PaxDb" id="39947-A0A0P0XDI6"/>
<sequence>MDLGGSAVSTATPARWFGTQLELMMPCRHRVVALRPAFSSSSKTMCVEDSSFDEGERKSTMLRRRGRDRQGDDVRSSVSTTSHRQVKTSWDRGCGRRGKDVAAAGSCATGDRRLRREGATRSPAGGASDKRRGRYIQRAGQHRKLASSPSCACMMI</sequence>
<reference evidence="2 3" key="3">
    <citation type="journal article" date="2013" name="Rice">
        <title>Improvement of the Oryza sativa Nipponbare reference genome using next generation sequence and optical map data.</title>
        <authorList>
            <person name="Kawahara Y."/>
            <person name="de la Bastide M."/>
            <person name="Hamilton J.P."/>
            <person name="Kanamori H."/>
            <person name="McCombie W.R."/>
            <person name="Ouyang S."/>
            <person name="Schwartz D.C."/>
            <person name="Tanaka T."/>
            <person name="Wu J."/>
            <person name="Zhou S."/>
            <person name="Childs K.L."/>
            <person name="Davidson R.M."/>
            <person name="Lin H."/>
            <person name="Quesada-Ocampo L."/>
            <person name="Vaillancourt B."/>
            <person name="Sakai H."/>
            <person name="Lee S.S."/>
            <person name="Kim J."/>
            <person name="Numa H."/>
            <person name="Itoh T."/>
            <person name="Buell C.R."/>
            <person name="Matsumoto T."/>
        </authorList>
    </citation>
    <scope>NUCLEOTIDE SEQUENCE [LARGE SCALE GENOMIC DNA]</scope>
    <source>
        <strain evidence="3">cv. Nipponbare</strain>
    </source>
</reference>
<name>A0A0P0XDI6_ORYSJ</name>
<evidence type="ECO:0000256" key="1">
    <source>
        <dbReference type="SAM" id="MobiDB-lite"/>
    </source>
</evidence>
<feature type="compositionally biased region" description="Basic and acidic residues" evidence="1">
    <location>
        <begin position="89"/>
        <end position="100"/>
    </location>
</feature>
<evidence type="ECO:0000313" key="2">
    <source>
        <dbReference type="EMBL" id="BAT04455.1"/>
    </source>
</evidence>
<reference evidence="3" key="1">
    <citation type="journal article" date="2005" name="Nature">
        <title>The map-based sequence of the rice genome.</title>
        <authorList>
            <consortium name="International rice genome sequencing project (IRGSP)"/>
            <person name="Matsumoto T."/>
            <person name="Wu J."/>
            <person name="Kanamori H."/>
            <person name="Katayose Y."/>
            <person name="Fujisawa M."/>
            <person name="Namiki N."/>
            <person name="Mizuno H."/>
            <person name="Yamamoto K."/>
            <person name="Antonio B.A."/>
            <person name="Baba T."/>
            <person name="Sakata K."/>
            <person name="Nagamura Y."/>
            <person name="Aoki H."/>
            <person name="Arikawa K."/>
            <person name="Arita K."/>
            <person name="Bito T."/>
            <person name="Chiden Y."/>
            <person name="Fujitsuka N."/>
            <person name="Fukunaka R."/>
            <person name="Hamada M."/>
            <person name="Harada C."/>
            <person name="Hayashi A."/>
            <person name="Hijishita S."/>
            <person name="Honda M."/>
            <person name="Hosokawa S."/>
            <person name="Ichikawa Y."/>
            <person name="Idonuma A."/>
            <person name="Iijima M."/>
            <person name="Ikeda M."/>
            <person name="Ikeno M."/>
            <person name="Ito K."/>
            <person name="Ito S."/>
            <person name="Ito T."/>
            <person name="Ito Y."/>
            <person name="Ito Y."/>
            <person name="Iwabuchi A."/>
            <person name="Kamiya K."/>
            <person name="Karasawa W."/>
            <person name="Kurita K."/>
            <person name="Katagiri S."/>
            <person name="Kikuta A."/>
            <person name="Kobayashi H."/>
            <person name="Kobayashi N."/>
            <person name="Machita K."/>
            <person name="Maehara T."/>
            <person name="Masukawa M."/>
            <person name="Mizubayashi T."/>
            <person name="Mukai Y."/>
            <person name="Nagasaki H."/>
            <person name="Nagata Y."/>
            <person name="Naito S."/>
            <person name="Nakashima M."/>
            <person name="Nakama Y."/>
            <person name="Nakamichi Y."/>
            <person name="Nakamura M."/>
            <person name="Meguro A."/>
            <person name="Negishi M."/>
            <person name="Ohta I."/>
            <person name="Ohta T."/>
            <person name="Okamoto M."/>
            <person name="Ono N."/>
            <person name="Saji S."/>
            <person name="Sakaguchi M."/>
            <person name="Sakai K."/>
            <person name="Shibata M."/>
            <person name="Shimokawa T."/>
            <person name="Song J."/>
            <person name="Takazaki Y."/>
            <person name="Terasawa K."/>
            <person name="Tsugane M."/>
            <person name="Tsuji K."/>
            <person name="Ueda S."/>
            <person name="Waki K."/>
            <person name="Yamagata H."/>
            <person name="Yamamoto M."/>
            <person name="Yamamoto S."/>
            <person name="Yamane H."/>
            <person name="Yoshiki S."/>
            <person name="Yoshihara R."/>
            <person name="Yukawa K."/>
            <person name="Zhong H."/>
            <person name="Yano M."/>
            <person name="Yuan Q."/>
            <person name="Ouyang S."/>
            <person name="Liu J."/>
            <person name="Jones K.M."/>
            <person name="Gansberger K."/>
            <person name="Moffat K."/>
            <person name="Hill J."/>
            <person name="Bera J."/>
            <person name="Fadrosh D."/>
            <person name="Jin S."/>
            <person name="Johri S."/>
            <person name="Kim M."/>
            <person name="Overton L."/>
            <person name="Reardon M."/>
            <person name="Tsitrin T."/>
            <person name="Vuong H."/>
            <person name="Weaver B."/>
            <person name="Ciecko A."/>
            <person name="Tallon L."/>
            <person name="Jackson J."/>
            <person name="Pai G."/>
            <person name="Aken S.V."/>
            <person name="Utterback T."/>
            <person name="Reidmuller S."/>
            <person name="Feldblyum T."/>
            <person name="Hsiao J."/>
            <person name="Zismann V."/>
            <person name="Iobst S."/>
            <person name="de Vazeille A.R."/>
            <person name="Buell C.R."/>
            <person name="Ying K."/>
            <person name="Li Y."/>
            <person name="Lu T."/>
            <person name="Huang Y."/>
            <person name="Zhao Q."/>
            <person name="Feng Q."/>
            <person name="Zhang L."/>
            <person name="Zhu J."/>
            <person name="Weng Q."/>
            <person name="Mu J."/>
            <person name="Lu Y."/>
            <person name="Fan D."/>
            <person name="Liu Y."/>
            <person name="Guan J."/>
            <person name="Zhang Y."/>
            <person name="Yu S."/>
            <person name="Liu X."/>
            <person name="Zhang Y."/>
            <person name="Hong G."/>
            <person name="Han B."/>
            <person name="Choisne N."/>
            <person name="Demange N."/>
            <person name="Orjeda G."/>
            <person name="Samain S."/>
            <person name="Cattolico L."/>
            <person name="Pelletier E."/>
            <person name="Couloux A."/>
            <person name="Segurens B."/>
            <person name="Wincker P."/>
            <person name="D'Hont A."/>
            <person name="Scarpelli C."/>
            <person name="Weissenbach J."/>
            <person name="Salanoubat M."/>
            <person name="Quetier F."/>
            <person name="Yu Y."/>
            <person name="Kim H.R."/>
            <person name="Rambo T."/>
            <person name="Currie J."/>
            <person name="Collura K."/>
            <person name="Luo M."/>
            <person name="Yang T."/>
            <person name="Ammiraju J.S.S."/>
            <person name="Engler F."/>
            <person name="Soderlund C."/>
            <person name="Wing R.A."/>
            <person name="Palmer L.E."/>
            <person name="de la Bastide M."/>
            <person name="Spiegel L."/>
            <person name="Nascimento L."/>
            <person name="Zutavern T."/>
            <person name="O'Shaughnessy A."/>
            <person name="Dike S."/>
            <person name="Dedhia N."/>
            <person name="Preston R."/>
            <person name="Balija V."/>
            <person name="McCombie W.R."/>
            <person name="Chow T."/>
            <person name="Chen H."/>
            <person name="Chung M."/>
            <person name="Chen C."/>
            <person name="Shaw J."/>
            <person name="Wu H."/>
            <person name="Hsiao K."/>
            <person name="Chao Y."/>
            <person name="Chu M."/>
            <person name="Cheng C."/>
            <person name="Hour A."/>
            <person name="Lee P."/>
            <person name="Lin S."/>
            <person name="Lin Y."/>
            <person name="Liou J."/>
            <person name="Liu S."/>
            <person name="Hsing Y."/>
            <person name="Raghuvanshi S."/>
            <person name="Mohanty A."/>
            <person name="Bharti A.K."/>
            <person name="Gaur A."/>
            <person name="Gupta V."/>
            <person name="Kumar D."/>
            <person name="Ravi V."/>
            <person name="Vij S."/>
            <person name="Kapur A."/>
            <person name="Khurana P."/>
            <person name="Khurana P."/>
            <person name="Khurana J.P."/>
            <person name="Tyagi A.K."/>
            <person name="Gaikwad K."/>
            <person name="Singh A."/>
            <person name="Dalal V."/>
            <person name="Srivastava S."/>
            <person name="Dixit A."/>
            <person name="Pal A.K."/>
            <person name="Ghazi I.A."/>
            <person name="Yadav M."/>
            <person name="Pandit A."/>
            <person name="Bhargava A."/>
            <person name="Sureshbabu K."/>
            <person name="Batra K."/>
            <person name="Sharma T.R."/>
            <person name="Mohapatra T."/>
            <person name="Singh N.K."/>
            <person name="Messing J."/>
            <person name="Nelson A.B."/>
            <person name="Fuks G."/>
            <person name="Kavchok S."/>
            <person name="Keizer G."/>
            <person name="Linton E."/>
            <person name="Llaca V."/>
            <person name="Song R."/>
            <person name="Tanyolac B."/>
            <person name="Young S."/>
            <person name="Ho-Il K."/>
            <person name="Hahn J.H."/>
            <person name="Sangsakoo G."/>
            <person name="Vanavichit A."/>
            <person name="de Mattos Luiz.A.T."/>
            <person name="Zimmer P.D."/>
            <person name="Malone G."/>
            <person name="Dellagostin O."/>
            <person name="de Oliveira A.C."/>
            <person name="Bevan M."/>
            <person name="Bancroft I."/>
            <person name="Minx P."/>
            <person name="Cordum H."/>
            <person name="Wilson R."/>
            <person name="Cheng Z."/>
            <person name="Jin W."/>
            <person name="Jiang J."/>
            <person name="Leong S.A."/>
            <person name="Iwama H."/>
            <person name="Gojobori T."/>
            <person name="Itoh T."/>
            <person name="Niimura Y."/>
            <person name="Fujii Y."/>
            <person name="Habara T."/>
            <person name="Sakai H."/>
            <person name="Sato Y."/>
            <person name="Wilson G."/>
            <person name="Kumar K."/>
            <person name="McCouch S."/>
            <person name="Juretic N."/>
            <person name="Hoen D."/>
            <person name="Wright S."/>
            <person name="Bruskiewich R."/>
            <person name="Bureau T."/>
            <person name="Miyao A."/>
            <person name="Hirochika H."/>
            <person name="Nishikawa T."/>
            <person name="Kadowaki K."/>
            <person name="Sugiura M."/>
            <person name="Burr B."/>
            <person name="Sasaki T."/>
        </authorList>
    </citation>
    <scope>NUCLEOTIDE SEQUENCE [LARGE SCALE GENOMIC DNA]</scope>
    <source>
        <strain evidence="3">cv. Nipponbare</strain>
    </source>
</reference>
<proteinExistence type="predicted"/>